<organism evidence="4 5">
    <name type="scientific">Streptomyces nanshensis</name>
    <dbReference type="NCBI Taxonomy" id="518642"/>
    <lineage>
        <taxon>Bacteria</taxon>
        <taxon>Bacillati</taxon>
        <taxon>Actinomycetota</taxon>
        <taxon>Actinomycetes</taxon>
        <taxon>Kitasatosporales</taxon>
        <taxon>Streptomycetaceae</taxon>
        <taxon>Streptomyces</taxon>
    </lineage>
</organism>
<evidence type="ECO:0000256" key="1">
    <source>
        <dbReference type="SAM" id="MobiDB-lite"/>
    </source>
</evidence>
<dbReference type="EMBL" id="LJGW01000266">
    <property type="protein sequence ID" value="OEV10835.1"/>
    <property type="molecule type" value="Genomic_DNA"/>
</dbReference>
<sequence>MAPHHARSLLAALALGAAVTVSGCTAGSDSSSNSPATVDGSGSGSHSKSGSGSDSGSAASPHPSDDGSAPKGTGAQGSKDDGRAPSGVRWCTTKSLSVSLRPGQPAAGNRYAALVLTNSSSSACRTQGWPGLQLTSESGGKIPTDVVRERDVPSRPLTLSPGGHASARLHWTVVPGKDDPSDGRCPDPHTVRVIPPDQRASTSAAWKAGEVCGAGEIDVRPLLPGADLPE</sequence>
<comment type="caution">
    <text evidence="4">The sequence shown here is derived from an EMBL/GenBank/DDBJ whole genome shotgun (WGS) entry which is preliminary data.</text>
</comment>
<accession>A0A1E7L3S7</accession>
<dbReference type="AlphaFoldDB" id="A0A1E7L3S7"/>
<name>A0A1E7L3S7_9ACTN</name>
<dbReference type="InterPro" id="IPR025326">
    <property type="entry name" value="DUF4232"/>
</dbReference>
<dbReference type="RefSeq" id="WP_070017505.1">
    <property type="nucleotide sequence ID" value="NZ_LJGW01000266.1"/>
</dbReference>
<keyword evidence="2" id="KW-0732">Signal</keyword>
<feature type="signal peptide" evidence="2">
    <location>
        <begin position="1"/>
        <end position="26"/>
    </location>
</feature>
<feature type="compositionally biased region" description="Polar residues" evidence="1">
    <location>
        <begin position="23"/>
        <end position="36"/>
    </location>
</feature>
<feature type="compositionally biased region" description="Basic and acidic residues" evidence="1">
    <location>
        <begin position="177"/>
        <end position="190"/>
    </location>
</feature>
<feature type="region of interest" description="Disordered" evidence="1">
    <location>
        <begin position="23"/>
        <end position="90"/>
    </location>
</feature>
<feature type="region of interest" description="Disordered" evidence="1">
    <location>
        <begin position="177"/>
        <end position="205"/>
    </location>
</feature>
<reference evidence="4 5" key="1">
    <citation type="journal article" date="2016" name="Front. Microbiol.">
        <title>Comparative Genomics Analysis of Streptomyces Species Reveals Their Adaptation to the Marine Environment and Their Diversity at the Genomic Level.</title>
        <authorList>
            <person name="Tian X."/>
            <person name="Zhang Z."/>
            <person name="Yang T."/>
            <person name="Chen M."/>
            <person name="Li J."/>
            <person name="Chen F."/>
            <person name="Yang J."/>
            <person name="Li W."/>
            <person name="Zhang B."/>
            <person name="Zhang Z."/>
            <person name="Wu J."/>
            <person name="Zhang C."/>
            <person name="Long L."/>
            <person name="Xiao J."/>
        </authorList>
    </citation>
    <scope>NUCLEOTIDE SEQUENCE [LARGE SCALE GENOMIC DNA]</scope>
    <source>
        <strain evidence="4 5">SCSIO 10429</strain>
    </source>
</reference>
<proteinExistence type="predicted"/>
<dbReference type="Proteomes" id="UP000176005">
    <property type="component" value="Unassembled WGS sequence"/>
</dbReference>
<evidence type="ECO:0000313" key="5">
    <source>
        <dbReference type="Proteomes" id="UP000176005"/>
    </source>
</evidence>
<feature type="compositionally biased region" description="Low complexity" evidence="1">
    <location>
        <begin position="44"/>
        <end position="62"/>
    </location>
</feature>
<evidence type="ECO:0000313" key="4">
    <source>
        <dbReference type="EMBL" id="OEV10835.1"/>
    </source>
</evidence>
<evidence type="ECO:0000256" key="2">
    <source>
        <dbReference type="SAM" id="SignalP"/>
    </source>
</evidence>
<dbReference type="PATRIC" id="fig|518642.10.peg.3538"/>
<feature type="domain" description="DUF4232" evidence="3">
    <location>
        <begin position="91"/>
        <end position="221"/>
    </location>
</feature>
<dbReference type="PROSITE" id="PS51257">
    <property type="entry name" value="PROKAR_LIPOPROTEIN"/>
    <property type="match status" value="1"/>
</dbReference>
<feature type="chain" id="PRO_5039076140" description="DUF4232 domain-containing protein" evidence="2">
    <location>
        <begin position="27"/>
        <end position="230"/>
    </location>
</feature>
<gene>
    <name evidence="4" type="ORF">AN218_15660</name>
</gene>
<evidence type="ECO:0000259" key="3">
    <source>
        <dbReference type="Pfam" id="PF14016"/>
    </source>
</evidence>
<protein>
    <recommendedName>
        <fullName evidence="3">DUF4232 domain-containing protein</fullName>
    </recommendedName>
</protein>
<keyword evidence="5" id="KW-1185">Reference proteome</keyword>
<dbReference type="Pfam" id="PF14016">
    <property type="entry name" value="DUF4232"/>
    <property type="match status" value="1"/>
</dbReference>